<organism evidence="4 5">
    <name type="scientific">Halotalea alkalilenta</name>
    <dbReference type="NCBI Taxonomy" id="376489"/>
    <lineage>
        <taxon>Bacteria</taxon>
        <taxon>Pseudomonadati</taxon>
        <taxon>Pseudomonadota</taxon>
        <taxon>Gammaproteobacteria</taxon>
        <taxon>Oceanospirillales</taxon>
        <taxon>Halomonadaceae</taxon>
        <taxon>Halotalea</taxon>
    </lineage>
</organism>
<dbReference type="PANTHER" id="PTHR30157:SF0">
    <property type="entry name" value="NADPH-DEPENDENT FERRIC-CHELATE REDUCTASE"/>
    <property type="match status" value="1"/>
</dbReference>
<dbReference type="Gene3D" id="2.40.30.10">
    <property type="entry name" value="Translation factors"/>
    <property type="match status" value="1"/>
</dbReference>
<comment type="similarity">
    <text evidence="1">Belongs to the SIP oxidoreductase family.</text>
</comment>
<dbReference type="Pfam" id="PF04954">
    <property type="entry name" value="SIP"/>
    <property type="match status" value="1"/>
</dbReference>
<keyword evidence="5" id="KW-1185">Reference proteome</keyword>
<feature type="region of interest" description="Disordered" evidence="2">
    <location>
        <begin position="63"/>
        <end position="84"/>
    </location>
</feature>
<protein>
    <submittedName>
        <fullName evidence="4">NADPH-dependent ferric siderophore reductase</fullName>
    </submittedName>
</protein>
<dbReference type="Proteomes" id="UP000077875">
    <property type="component" value="Chromosome"/>
</dbReference>
<dbReference type="InterPro" id="IPR007037">
    <property type="entry name" value="SIP_rossman_dom"/>
</dbReference>
<dbReference type="Gene3D" id="3.40.50.80">
    <property type="entry name" value="Nucleotide-binding domain of ferredoxin-NADP reductase (FNR) module"/>
    <property type="match status" value="1"/>
</dbReference>
<dbReference type="SUPFAM" id="SSF63380">
    <property type="entry name" value="Riboflavin synthase domain-like"/>
    <property type="match status" value="1"/>
</dbReference>
<dbReference type="EMBL" id="CP015243">
    <property type="protein sequence ID" value="ANF59190.1"/>
    <property type="molecule type" value="Genomic_DNA"/>
</dbReference>
<reference evidence="4 5" key="1">
    <citation type="submission" date="2016-04" db="EMBL/GenBank/DDBJ databases">
        <title>Complete Genome Sequence of Halotalea alkalilenta IHB B 13600.</title>
        <authorList>
            <person name="Swarnkar M.K."/>
            <person name="Sharma A."/>
            <person name="Kaushal K."/>
            <person name="Soni R."/>
            <person name="Rana S."/>
            <person name="Singh A.K."/>
            <person name="Gulati A."/>
        </authorList>
    </citation>
    <scope>NUCLEOTIDE SEQUENCE [LARGE SCALE GENOMIC DNA]</scope>
    <source>
        <strain evidence="4 5">IHB B 13600</strain>
    </source>
</reference>
<evidence type="ECO:0000256" key="1">
    <source>
        <dbReference type="ARBA" id="ARBA00035644"/>
    </source>
</evidence>
<dbReference type="InterPro" id="IPR013113">
    <property type="entry name" value="SIP_FAD-bd"/>
</dbReference>
<dbReference type="CDD" id="cd06193">
    <property type="entry name" value="siderophore_interacting"/>
    <property type="match status" value="1"/>
</dbReference>
<dbReference type="KEGG" id="haa:A5892_18405"/>
<evidence type="ECO:0000313" key="4">
    <source>
        <dbReference type="EMBL" id="ANF59190.1"/>
    </source>
</evidence>
<dbReference type="InterPro" id="IPR017927">
    <property type="entry name" value="FAD-bd_FR_type"/>
</dbReference>
<dbReference type="InterPro" id="IPR039261">
    <property type="entry name" value="FNR_nucleotide-bd"/>
</dbReference>
<name>A0A172YJ08_9GAMM</name>
<feature type="domain" description="FAD-binding FR-type" evidence="3">
    <location>
        <begin position="17"/>
        <end position="142"/>
    </location>
</feature>
<evidence type="ECO:0000313" key="5">
    <source>
        <dbReference type="Proteomes" id="UP000077875"/>
    </source>
</evidence>
<proteinExistence type="inferred from homology"/>
<dbReference type="GO" id="GO:0016491">
    <property type="term" value="F:oxidoreductase activity"/>
    <property type="evidence" value="ECO:0007669"/>
    <property type="project" value="InterPro"/>
</dbReference>
<sequence length="282" mass="31281">MQHLRRPAGSPAPRKKRAPSMFEVLRTERLSPRMIRVVLGGEGVDAFDENAYAAHIKLMLPRPGQREPSLPTLGEQGPVWPPADQRPIVRTYSVRGCDREKGELVVDFVAHGDEGPASRWALAARPGDRIGIAGPGGPMPMLKPADWTLLAGDMTALPAIAAMLERLPEDARGCALIEIPDQAERQELRHPSGVELRWLVRAAKSPSESRLLLDAAIALDIPSQASLFAWVGGENAAVIALRDHLRDRHALSKPMLYAVPYWKYTLDEETYHQERHRVMDEL</sequence>
<dbReference type="AlphaFoldDB" id="A0A172YJ08"/>
<dbReference type="PANTHER" id="PTHR30157">
    <property type="entry name" value="FERRIC REDUCTASE, NADPH-DEPENDENT"/>
    <property type="match status" value="1"/>
</dbReference>
<dbReference type="RefSeq" id="WP_064124035.1">
    <property type="nucleotide sequence ID" value="NZ_CP015243.1"/>
</dbReference>
<gene>
    <name evidence="4" type="ORF">A5892_18405</name>
</gene>
<dbReference type="STRING" id="376489.A5892_18405"/>
<dbReference type="InterPro" id="IPR039374">
    <property type="entry name" value="SIP_fam"/>
</dbReference>
<evidence type="ECO:0000259" key="3">
    <source>
        <dbReference type="PROSITE" id="PS51384"/>
    </source>
</evidence>
<evidence type="ECO:0000256" key="2">
    <source>
        <dbReference type="SAM" id="MobiDB-lite"/>
    </source>
</evidence>
<dbReference type="Pfam" id="PF08021">
    <property type="entry name" value="FAD_binding_9"/>
    <property type="match status" value="1"/>
</dbReference>
<dbReference type="PROSITE" id="PS51384">
    <property type="entry name" value="FAD_FR"/>
    <property type="match status" value="1"/>
</dbReference>
<dbReference type="InterPro" id="IPR017938">
    <property type="entry name" value="Riboflavin_synthase-like_b-brl"/>
</dbReference>
<accession>A0A172YJ08</accession>